<dbReference type="OrthoDB" id="679284at2"/>
<accession>A0A1N7EFX1</accession>
<feature type="domain" description="DinB-like" evidence="1">
    <location>
        <begin position="21"/>
        <end position="166"/>
    </location>
</feature>
<gene>
    <name evidence="3" type="ORF">HDF22_002511</name>
    <name evidence="2" type="ORF">HDF23_004519</name>
</gene>
<dbReference type="EMBL" id="JACHCA010000006">
    <property type="protein sequence ID" value="MBB6128390.1"/>
    <property type="molecule type" value="Genomic_DNA"/>
</dbReference>
<evidence type="ECO:0000313" key="5">
    <source>
        <dbReference type="Proteomes" id="UP000548326"/>
    </source>
</evidence>
<dbReference type="EMBL" id="JACHCB010000014">
    <property type="protein sequence ID" value="MBB6111747.1"/>
    <property type="molecule type" value="Genomic_DNA"/>
</dbReference>
<dbReference type="RefSeq" id="WP_076376464.1">
    <property type="nucleotide sequence ID" value="NZ_FTMG01000014.1"/>
</dbReference>
<dbReference type="InterPro" id="IPR034660">
    <property type="entry name" value="DinB/YfiT-like"/>
</dbReference>
<evidence type="ECO:0000313" key="2">
    <source>
        <dbReference type="EMBL" id="MBB6111747.1"/>
    </source>
</evidence>
<dbReference type="Proteomes" id="UP000548326">
    <property type="component" value="Unassembled WGS sequence"/>
</dbReference>
<sequence length="175" mass="20086">MEQQKNALVQPLPVLIGSVAQAQLNLFEAVKQSEVNRIPFEGSWTAAELIEHMVLSISSSISLFNGPIRDTNRVPDQYVQYVKDMFLNFDLKFKSAPSIAPAAKLYDRDILIKKLRTAYNSLIYLVETKDLTDTCELWEFPTIGYLTRLEWAYQAVYHAQRHTQQLKNIIEHLGV</sequence>
<protein>
    <recommendedName>
        <fullName evidence="1">DinB-like domain-containing protein</fullName>
    </recommendedName>
</protein>
<dbReference type="SUPFAM" id="SSF109854">
    <property type="entry name" value="DinB/YfiT-like putative metalloenzymes"/>
    <property type="match status" value="1"/>
</dbReference>
<keyword evidence="4" id="KW-1185">Reference proteome</keyword>
<dbReference type="InterPro" id="IPR024775">
    <property type="entry name" value="DinB-like"/>
</dbReference>
<name>A0A1N7EFX1_9SPHI</name>
<organism evidence="3 5">
    <name type="scientific">Mucilaginibacter lappiensis</name>
    <dbReference type="NCBI Taxonomy" id="354630"/>
    <lineage>
        <taxon>Bacteria</taxon>
        <taxon>Pseudomonadati</taxon>
        <taxon>Bacteroidota</taxon>
        <taxon>Sphingobacteriia</taxon>
        <taxon>Sphingobacteriales</taxon>
        <taxon>Sphingobacteriaceae</taxon>
        <taxon>Mucilaginibacter</taxon>
    </lineage>
</organism>
<evidence type="ECO:0000313" key="3">
    <source>
        <dbReference type="EMBL" id="MBB6128390.1"/>
    </source>
</evidence>
<dbReference type="Proteomes" id="UP000541583">
    <property type="component" value="Unassembled WGS sequence"/>
</dbReference>
<reference evidence="4 5" key="1">
    <citation type="submission" date="2020-08" db="EMBL/GenBank/DDBJ databases">
        <title>Genomic Encyclopedia of Type Strains, Phase IV (KMG-V): Genome sequencing to study the core and pangenomes of soil and plant-associated prokaryotes.</title>
        <authorList>
            <person name="Whitman W."/>
        </authorList>
    </citation>
    <scope>NUCLEOTIDE SEQUENCE [LARGE SCALE GENOMIC DNA]</scope>
    <source>
        <strain evidence="2 4">ANJLi2</strain>
        <strain evidence="3 5">MP601</strain>
    </source>
</reference>
<evidence type="ECO:0000259" key="1">
    <source>
        <dbReference type="Pfam" id="PF12867"/>
    </source>
</evidence>
<evidence type="ECO:0000313" key="4">
    <source>
        <dbReference type="Proteomes" id="UP000541583"/>
    </source>
</evidence>
<dbReference type="AlphaFoldDB" id="A0A1N7EFX1"/>
<dbReference type="Gene3D" id="1.20.120.450">
    <property type="entry name" value="dinb family like domain"/>
    <property type="match status" value="1"/>
</dbReference>
<comment type="caution">
    <text evidence="3">The sequence shown here is derived from an EMBL/GenBank/DDBJ whole genome shotgun (WGS) entry which is preliminary data.</text>
</comment>
<dbReference type="Pfam" id="PF12867">
    <property type="entry name" value="DinB_2"/>
    <property type="match status" value="1"/>
</dbReference>
<proteinExistence type="predicted"/>